<evidence type="ECO:0000313" key="2">
    <source>
        <dbReference type="EMBL" id="KAK7464527.1"/>
    </source>
</evidence>
<organism evidence="2 3">
    <name type="scientific">Batillaria attramentaria</name>
    <dbReference type="NCBI Taxonomy" id="370345"/>
    <lineage>
        <taxon>Eukaryota</taxon>
        <taxon>Metazoa</taxon>
        <taxon>Spiralia</taxon>
        <taxon>Lophotrochozoa</taxon>
        <taxon>Mollusca</taxon>
        <taxon>Gastropoda</taxon>
        <taxon>Caenogastropoda</taxon>
        <taxon>Sorbeoconcha</taxon>
        <taxon>Cerithioidea</taxon>
        <taxon>Batillariidae</taxon>
        <taxon>Batillaria</taxon>
    </lineage>
</organism>
<accession>A0ABD0J8P2</accession>
<gene>
    <name evidence="2" type="ORF">BaRGS_00037919</name>
</gene>
<reference evidence="2 3" key="1">
    <citation type="journal article" date="2023" name="Sci. Data">
        <title>Genome assembly of the Korean intertidal mud-creeper Batillaria attramentaria.</title>
        <authorList>
            <person name="Patra A.K."/>
            <person name="Ho P.T."/>
            <person name="Jun S."/>
            <person name="Lee S.J."/>
            <person name="Kim Y."/>
            <person name="Won Y.J."/>
        </authorList>
    </citation>
    <scope>NUCLEOTIDE SEQUENCE [LARGE SCALE GENOMIC DNA]</scope>
    <source>
        <strain evidence="2">Wonlab-2016</strain>
    </source>
</reference>
<evidence type="ECO:0000313" key="3">
    <source>
        <dbReference type="Proteomes" id="UP001519460"/>
    </source>
</evidence>
<evidence type="ECO:0000256" key="1">
    <source>
        <dbReference type="SAM" id="MobiDB-lite"/>
    </source>
</evidence>
<dbReference type="AlphaFoldDB" id="A0ABD0J8P2"/>
<dbReference type="Proteomes" id="UP001519460">
    <property type="component" value="Unassembled WGS sequence"/>
</dbReference>
<keyword evidence="3" id="KW-1185">Reference proteome</keyword>
<proteinExistence type="predicted"/>
<comment type="caution">
    <text evidence="2">The sequence shown here is derived from an EMBL/GenBank/DDBJ whole genome shotgun (WGS) entry which is preliminary data.</text>
</comment>
<protein>
    <submittedName>
        <fullName evidence="2">Uncharacterized protein</fullName>
    </submittedName>
</protein>
<sequence>MTAEPRSSTGSGVSSYAHFISCALILGPDLTSHSGSDLSNKRRMQTAYSKQRDSRRSGDGTLTNMVEAVDDSGSHATGKAGC</sequence>
<dbReference type="EMBL" id="JACVVK020000588">
    <property type="protein sequence ID" value="KAK7464527.1"/>
    <property type="molecule type" value="Genomic_DNA"/>
</dbReference>
<name>A0ABD0J8P2_9CAEN</name>
<feature type="region of interest" description="Disordered" evidence="1">
    <location>
        <begin position="32"/>
        <end position="61"/>
    </location>
</feature>